<protein>
    <recommendedName>
        <fullName evidence="6">Putative tRNA (cytidine(34)-2'-O)-methyltransferase</fullName>
        <ecNumber evidence="6">2.1.1.207</ecNumber>
    </recommendedName>
    <alternativeName>
        <fullName evidence="6">tRNA (cytidine/uridine-2'-O-)-methyltransferase</fullName>
    </alternativeName>
</protein>
<comment type="caution">
    <text evidence="9">The sequence shown here is derived from an EMBL/GenBank/DDBJ whole genome shotgun (WGS) entry which is preliminary data.</text>
</comment>
<dbReference type="Pfam" id="PF00588">
    <property type="entry name" value="SpoU_methylase"/>
    <property type="match status" value="1"/>
</dbReference>
<dbReference type="OrthoDB" id="9789043at2"/>
<dbReference type="GO" id="GO:0141098">
    <property type="term" value="F:tRNA (cytidine(34)-2'-O)-methyltransferase activity"/>
    <property type="evidence" value="ECO:0007669"/>
    <property type="project" value="RHEA"/>
</dbReference>
<dbReference type="GO" id="GO:0042802">
    <property type="term" value="F:identical protein binding"/>
    <property type="evidence" value="ECO:0007669"/>
    <property type="project" value="UniProtKB-ARBA"/>
</dbReference>
<evidence type="ECO:0000259" key="8">
    <source>
        <dbReference type="Pfam" id="PF00588"/>
    </source>
</evidence>
<comment type="caution">
    <text evidence="6">Lacks conserved residue(s) required for the propagation of feature annotation.</text>
</comment>
<dbReference type="GO" id="GO:0005737">
    <property type="term" value="C:cytoplasm"/>
    <property type="evidence" value="ECO:0007669"/>
    <property type="project" value="UniProtKB-SubCell"/>
</dbReference>
<dbReference type="InterPro" id="IPR029026">
    <property type="entry name" value="tRNA_m1G_MTases_N"/>
</dbReference>
<keyword evidence="1 6" id="KW-0963">Cytoplasm</keyword>
<evidence type="ECO:0000256" key="5">
    <source>
        <dbReference type="ARBA" id="ARBA00022694"/>
    </source>
</evidence>
<reference evidence="9 10" key="1">
    <citation type="journal article" date="2017" name="Syst. Appl. Microbiol.">
        <title>Lebetimonas natsushimae sp. nov., a novel strictly anaerobic, moderately thermophilic chemoautotroph isolated from a deep-sea hydrothermal vent polychaete nest in the Mid-Okinawa Trough.</title>
        <authorList>
            <person name="Nagata R."/>
            <person name="Takaki Y."/>
            <person name="Tame A."/>
            <person name="Nunoura T."/>
            <person name="Muto H."/>
            <person name="Mino S."/>
            <person name="Sawayama S."/>
            <person name="Takai K."/>
            <person name="Nakagawa S."/>
        </authorList>
    </citation>
    <scope>NUCLEOTIDE SEQUENCE [LARGE SCALE GENOMIC DNA]</scope>
    <source>
        <strain evidence="9 10">HS1857</strain>
    </source>
</reference>
<dbReference type="PANTHER" id="PTHR42971">
    <property type="entry name" value="TRNA (CYTIDINE(34)-2'-O)-METHYLTRANSFERASE"/>
    <property type="match status" value="1"/>
</dbReference>
<feature type="binding site" evidence="6 7">
    <location>
        <position position="121"/>
    </location>
    <ligand>
        <name>S-adenosyl-L-methionine</name>
        <dbReference type="ChEBI" id="CHEBI:59789"/>
    </ligand>
</feature>
<keyword evidence="5 6" id="KW-0819">tRNA processing</keyword>
<dbReference type="EC" id="2.1.1.207" evidence="6"/>
<dbReference type="GO" id="GO:0003723">
    <property type="term" value="F:RNA binding"/>
    <property type="evidence" value="ECO:0007669"/>
    <property type="project" value="InterPro"/>
</dbReference>
<feature type="domain" description="tRNA/rRNA methyltransferase SpoU type" evidence="8">
    <location>
        <begin position="2"/>
        <end position="141"/>
    </location>
</feature>
<evidence type="ECO:0000313" key="10">
    <source>
        <dbReference type="Proteomes" id="UP000217944"/>
    </source>
</evidence>
<evidence type="ECO:0000256" key="6">
    <source>
        <dbReference type="HAMAP-Rule" id="MF_01885"/>
    </source>
</evidence>
<dbReference type="InterPro" id="IPR001537">
    <property type="entry name" value="SpoU_MeTrfase"/>
</dbReference>
<dbReference type="Proteomes" id="UP000217944">
    <property type="component" value="Unassembled WGS sequence"/>
</dbReference>
<dbReference type="PIRSF" id="PIRSF029256">
    <property type="entry name" value="SpoU_TrmH_prd"/>
    <property type="match status" value="1"/>
</dbReference>
<dbReference type="Gene3D" id="3.40.1280.10">
    <property type="match status" value="1"/>
</dbReference>
<feature type="binding site" evidence="6 7">
    <location>
        <position position="100"/>
    </location>
    <ligand>
        <name>S-adenosyl-L-methionine</name>
        <dbReference type="ChEBI" id="CHEBI:59789"/>
    </ligand>
</feature>
<dbReference type="RefSeq" id="WP_096258447.1">
    <property type="nucleotide sequence ID" value="NZ_BDME01000001.1"/>
</dbReference>
<dbReference type="AlphaFoldDB" id="A0A292YD97"/>
<name>A0A292YD97_9BACT</name>
<comment type="subcellular location">
    <subcellularLocation>
        <location evidence="6">Cytoplasm</location>
    </subcellularLocation>
</comment>
<dbReference type="SUPFAM" id="SSF75217">
    <property type="entry name" value="alpha/beta knot"/>
    <property type="match status" value="1"/>
</dbReference>
<dbReference type="FunFam" id="3.40.1280.10:FF:000002">
    <property type="entry name" value="Peptidylprolyl isomerase"/>
    <property type="match status" value="1"/>
</dbReference>
<keyword evidence="2 6" id="KW-0489">Methyltransferase</keyword>
<comment type="function">
    <text evidence="6">Could methylate the ribose at the nucleotide 34 wobble position in tRNA.</text>
</comment>
<comment type="similarity">
    <text evidence="6">Belongs to the class IV-like SAM-binding methyltransferase superfamily. RNA methyltransferase TrmH family. TrmL subfamily.</text>
</comment>
<dbReference type="EMBL" id="BDME01000001">
    <property type="protein sequence ID" value="GAX87300.1"/>
    <property type="molecule type" value="Genomic_DNA"/>
</dbReference>
<feature type="binding site" evidence="6 7">
    <location>
        <position position="129"/>
    </location>
    <ligand>
        <name>S-adenosyl-L-methionine</name>
        <dbReference type="ChEBI" id="CHEBI:59789"/>
    </ligand>
</feature>
<dbReference type="InterPro" id="IPR029028">
    <property type="entry name" value="Alpha/beta_knot_MTases"/>
</dbReference>
<evidence type="ECO:0000256" key="2">
    <source>
        <dbReference type="ARBA" id="ARBA00022603"/>
    </source>
</evidence>
<keyword evidence="4 6" id="KW-0949">S-adenosyl-L-methionine</keyword>
<gene>
    <name evidence="9" type="ORF">LNAT_P0595</name>
</gene>
<evidence type="ECO:0000256" key="4">
    <source>
        <dbReference type="ARBA" id="ARBA00022691"/>
    </source>
</evidence>
<dbReference type="GO" id="GO:0002130">
    <property type="term" value="P:wobble position ribose methylation"/>
    <property type="evidence" value="ECO:0007669"/>
    <property type="project" value="TreeGrafter"/>
</dbReference>
<evidence type="ECO:0000313" key="9">
    <source>
        <dbReference type="EMBL" id="GAX87300.1"/>
    </source>
</evidence>
<dbReference type="PANTHER" id="PTHR42971:SF1">
    <property type="entry name" value="TRNA (CYTIDINE(34)-2'-O)-METHYLTRANSFERASE"/>
    <property type="match status" value="1"/>
</dbReference>
<keyword evidence="3 6" id="KW-0808">Transferase</keyword>
<accession>A0A292YD97</accession>
<dbReference type="GO" id="GO:0141102">
    <property type="term" value="F:tRNA (5-carboxymethylaminomethyluridine(34)-2'-O)-methyltransferase activity"/>
    <property type="evidence" value="ECO:0007669"/>
    <property type="project" value="RHEA"/>
</dbReference>
<dbReference type="InterPro" id="IPR016914">
    <property type="entry name" value="TrmL"/>
</dbReference>
<comment type="catalytic activity">
    <reaction evidence="6">
        <text>cytidine(34) in tRNA + S-adenosyl-L-methionine = 2'-O-methylcytidine(34) in tRNA + S-adenosyl-L-homocysteine + H(+)</text>
        <dbReference type="Rhea" id="RHEA:43084"/>
        <dbReference type="Rhea" id="RHEA-COMP:10331"/>
        <dbReference type="Rhea" id="RHEA-COMP:10332"/>
        <dbReference type="ChEBI" id="CHEBI:15378"/>
        <dbReference type="ChEBI" id="CHEBI:57856"/>
        <dbReference type="ChEBI" id="CHEBI:59789"/>
        <dbReference type="ChEBI" id="CHEBI:74495"/>
        <dbReference type="ChEBI" id="CHEBI:82748"/>
        <dbReference type="EC" id="2.1.1.207"/>
    </reaction>
</comment>
<organism evidence="9 10">
    <name type="scientific">Lebetimonas natsushimae</name>
    <dbReference type="NCBI Taxonomy" id="1936991"/>
    <lineage>
        <taxon>Bacteria</taxon>
        <taxon>Pseudomonadati</taxon>
        <taxon>Campylobacterota</taxon>
        <taxon>Epsilonproteobacteria</taxon>
        <taxon>Nautiliales</taxon>
        <taxon>Nautiliaceae</taxon>
        <taxon>Lebetimonas</taxon>
    </lineage>
</organism>
<keyword evidence="10" id="KW-1185">Reference proteome</keyword>
<evidence type="ECO:0000256" key="7">
    <source>
        <dbReference type="PIRSR" id="PIRSR029256-1"/>
    </source>
</evidence>
<proteinExistence type="inferred from homology"/>
<sequence length="167" mass="18707">MFNIVLFNPQIPPNTGNIGRLCVNAGAKLHLVKPLGFDISEKAVKRAGLDYWDKLDLTVWENIDQFLKNIDINKCHFATTKTTKPYFEANFDIGDYIIFGSETKGIDENILNKFKEKCITIPMTKNGRSLNLAVSTGIILYEAIRQNSVNGNLKMENGKLIGINANI</sequence>
<dbReference type="CDD" id="cd18094">
    <property type="entry name" value="SpoU-like_TrmL"/>
    <property type="match status" value="1"/>
</dbReference>
<comment type="catalytic activity">
    <reaction evidence="6">
        <text>5-carboxymethylaminomethyluridine(34) in tRNA(Leu) + S-adenosyl-L-methionine = 5-carboxymethylaminomethyl-2'-O-methyluridine(34) in tRNA(Leu) + S-adenosyl-L-homocysteine + H(+)</text>
        <dbReference type="Rhea" id="RHEA:43088"/>
        <dbReference type="Rhea" id="RHEA-COMP:10333"/>
        <dbReference type="Rhea" id="RHEA-COMP:10334"/>
        <dbReference type="ChEBI" id="CHEBI:15378"/>
        <dbReference type="ChEBI" id="CHEBI:57856"/>
        <dbReference type="ChEBI" id="CHEBI:59789"/>
        <dbReference type="ChEBI" id="CHEBI:74508"/>
        <dbReference type="ChEBI" id="CHEBI:74511"/>
        <dbReference type="EC" id="2.1.1.207"/>
    </reaction>
</comment>
<evidence type="ECO:0000256" key="1">
    <source>
        <dbReference type="ARBA" id="ARBA00022490"/>
    </source>
</evidence>
<dbReference type="HAMAP" id="MF_01885">
    <property type="entry name" value="tRNA_methyltr_TrmL"/>
    <property type="match status" value="1"/>
</dbReference>
<evidence type="ECO:0000256" key="3">
    <source>
        <dbReference type="ARBA" id="ARBA00022679"/>
    </source>
</evidence>